<feature type="compositionally biased region" description="Polar residues" evidence="2">
    <location>
        <begin position="197"/>
        <end position="206"/>
    </location>
</feature>
<feature type="region of interest" description="Disordered" evidence="2">
    <location>
        <begin position="1189"/>
        <end position="1208"/>
    </location>
</feature>
<gene>
    <name evidence="3" type="ORF">AK88_00368</name>
</gene>
<feature type="compositionally biased region" description="Polar residues" evidence="2">
    <location>
        <begin position="1003"/>
        <end position="1013"/>
    </location>
</feature>
<feature type="coiled-coil region" evidence="1">
    <location>
        <begin position="418"/>
        <end position="470"/>
    </location>
</feature>
<feature type="region of interest" description="Disordered" evidence="2">
    <location>
        <begin position="327"/>
        <end position="347"/>
    </location>
</feature>
<organism evidence="3 4">
    <name type="scientific">Plasmodium fragile</name>
    <dbReference type="NCBI Taxonomy" id="5857"/>
    <lineage>
        <taxon>Eukaryota</taxon>
        <taxon>Sar</taxon>
        <taxon>Alveolata</taxon>
        <taxon>Apicomplexa</taxon>
        <taxon>Aconoidasida</taxon>
        <taxon>Haemosporida</taxon>
        <taxon>Plasmodiidae</taxon>
        <taxon>Plasmodium</taxon>
        <taxon>Plasmodium (Plasmodium)</taxon>
    </lineage>
</organism>
<evidence type="ECO:0000256" key="1">
    <source>
        <dbReference type="SAM" id="Coils"/>
    </source>
</evidence>
<dbReference type="RefSeq" id="XP_012333442.1">
    <property type="nucleotide sequence ID" value="XM_012478019.1"/>
</dbReference>
<sequence length="1788" mass="200672">MDEAKQPSDLCSGGGNDGGNGRQGGGSFNFDFSYESILNNDIVRPQEIDCGMSCASSFCEGNERVAPGGDYLMDSSGDPAGQPKCANYAPPMSARNTSAFDFSFQRDADEGGALHSDGALWGGGQKRGADDDAVSTCVGEVHAEQRDDPECVEHPTVNEEHLIGYEGFLMNEASKGQGQHHAAALRGETLEEEDGNTNDAQPCHTFTQKKEESTSNQLPVGEERTPPRVSSITNSRGTYIIRSPTITSTDKQGVSCKSSPSISSTRASDVSEANEIYRSLQTEIAAYRMEIFRLRSEVQVKNSYLNNERKKNEEYNKMLQKFLLEPSSCSQGAGGGGGGGGEEEDKGIGSLNLLEVENKKLRQELALRSSEMIELNNAVNNLKGQKVIFMNSLQNELEMCMSKEAESSLMLHAQTKRLANANNYINKQNKQISQLKEDLNKMEETYILHVHKMENQIKQLLEERNEFISTVKRLEVINADNKKNEEELCKCKKKCKELTEELNDLLRIVTVTREKKSSASFTGFYQDGQNTISSFASLKEEFLTGNNLKEENSILVQKIKHLMEENDSLKEEAAQRVQELNSQLQTHKESIKMKNENHAVLLERYNHLEQDFENVHLLCMQLEERFRVEQSNNVHGNGNVSSIKGSANCEQLLNKSNFSLSELEMNHSQGSDIHIQHYKIFCSELQLENESLKKTVERLKSKNRKLTTSMELLLRDLVTAGGKPSDATQAAAQAIQTEKRPKHLMEGAAAQATQTEKHLMEGAAAQATQTEKHLMEGAAAQAIPTQGKGKLCDEDIPQRHVISEGVNTEEKISTSKQVYTHENRSFANSGTNTNVIDVAHVGVNPNVIHVTDVGVNPNVINVTDVGVNPNVIHVTDVGVNPEEETKTTTHTEAQTEEVNLLVKCTQTDESSSVNREVLTDLHGINKCSMKRIMLACNSSKNKKVQVTTTTMNASSQTVEISKHGRYYHCDVRGAHGAYDSKRDRSTTRRIKRRQHDMGCHDSPLSSDQASTGEDVSYESYSTSSSTMYERFTSTNRRKKKKQTNYVPTCRSKHKNGEYLNHARCKDDNVYLHGGGHECSRKDPLHISSDRRRMKTSYNKNIDPRNNYSLLTGRKNYLRGDTGTRLKKKKEMEEVESLIEILKYSSENYESSDMDDGRHDDLNLGKTSNSFYEGSSSDYTRVCSKRLANLKKKRHSHRTHKQVRDMSEEDSIQHAYPFHERTIIQKGGKKNLMNNVKCRACYPHRVMVKENKYVQTGEYFLDHEFNYDPSLTPMGSPNHYNTKGNIKTLKRKMKEYLNDYYHTVIICEHCRGVHVDVFIIQIIREYVSRINLCRCHVSQARSDACTDQMNEWHSSRNGSHRASKQNAGQISKQTKAGASNAQAEEEDSPMVTLESFLIKRIPLQLPICTCTLVNLKYKKVLVRKEESQVGSRATRGGNQVSTALLTAAKRKKKKQAKKKNPEKELLNRALIIINHMRVELNKIKFLICNYLLLNERNELQRIFLTSPRLTDVYPLVVRKYAQGASECCTVVASSEGLLPSETTLSHCAYNNRSSNVTDMNPCIDSMLVASTNDGMITSFAGASSPLYKEVATHMPYQVANHSGHGPHCEHFVRHGGKENITLFVILSILRLHASHELNMSHASSNVTTAGRPSNRTDDTTASSNKVGSSFPSSGFIAPSGINSFFEAYLIELRDGMANSEEGTSLLKRIMNDIVNKVEENWKSIASVYLHLKEPLSGAPMQMAHVLNLIQNYKKVALYMNMLPKRREEEAEEKEEVHRDKQLQQEAKRV</sequence>
<proteinExistence type="predicted"/>
<feature type="region of interest" description="Disordered" evidence="2">
    <location>
        <begin position="190"/>
        <end position="232"/>
    </location>
</feature>
<dbReference type="OMA" id="LCDHNFY"/>
<dbReference type="Proteomes" id="UP000054561">
    <property type="component" value="Unassembled WGS sequence"/>
</dbReference>
<feature type="coiled-coil region" evidence="1">
    <location>
        <begin position="545"/>
        <end position="597"/>
    </location>
</feature>
<name>A0A0D9QST7_PLAFR</name>
<feature type="coiled-coil region" evidence="1">
    <location>
        <begin position="682"/>
        <end position="716"/>
    </location>
</feature>
<evidence type="ECO:0000256" key="2">
    <source>
        <dbReference type="SAM" id="MobiDB-lite"/>
    </source>
</evidence>
<dbReference type="OrthoDB" id="378010at2759"/>
<dbReference type="VEuPathDB" id="PlasmoDB:AK88_00368"/>
<feature type="compositionally biased region" description="Gly residues" evidence="2">
    <location>
        <begin position="12"/>
        <end position="25"/>
    </location>
</feature>
<feature type="region of interest" description="Disordered" evidence="2">
    <location>
        <begin position="1"/>
        <end position="25"/>
    </location>
</feature>
<evidence type="ECO:0000313" key="4">
    <source>
        <dbReference type="Proteomes" id="UP000054561"/>
    </source>
</evidence>
<feature type="region of interest" description="Disordered" evidence="2">
    <location>
        <begin position="1641"/>
        <end position="1664"/>
    </location>
</feature>
<feature type="region of interest" description="Disordered" evidence="2">
    <location>
        <begin position="977"/>
        <end position="1049"/>
    </location>
</feature>
<dbReference type="EMBL" id="KQ001647">
    <property type="protein sequence ID" value="KJP89912.1"/>
    <property type="molecule type" value="Genomic_DNA"/>
</dbReference>
<keyword evidence="1" id="KW-0175">Coiled coil</keyword>
<keyword evidence="4" id="KW-1185">Reference proteome</keyword>
<feature type="region of interest" description="Disordered" evidence="2">
    <location>
        <begin position="1349"/>
        <end position="1385"/>
    </location>
</feature>
<feature type="compositionally biased region" description="Basic and acidic residues" evidence="2">
    <location>
        <begin position="977"/>
        <end position="986"/>
    </location>
</feature>
<feature type="compositionally biased region" description="Polar residues" evidence="2">
    <location>
        <begin position="1363"/>
        <end position="1381"/>
    </location>
</feature>
<accession>A0A0D9QST7</accession>
<feature type="coiled-coil region" evidence="1">
    <location>
        <begin position="270"/>
        <end position="325"/>
    </location>
</feature>
<feature type="compositionally biased region" description="Low complexity" evidence="2">
    <location>
        <begin position="1017"/>
        <end position="1029"/>
    </location>
</feature>
<feature type="compositionally biased region" description="Basic residues" evidence="2">
    <location>
        <begin position="1189"/>
        <end position="1200"/>
    </location>
</feature>
<reference evidence="3 4" key="1">
    <citation type="submission" date="2014-03" db="EMBL/GenBank/DDBJ databases">
        <title>The Genome Sequence of Plasmodium fragile nilgiri.</title>
        <authorList>
            <consortium name="The Broad Institute Genomics Platform"/>
            <consortium name="The Broad Institute Genome Sequencing Center for Infectious Disease"/>
            <person name="Neafsey D."/>
            <person name="Duraisingh M."/>
            <person name="Young S.K."/>
            <person name="Zeng Q."/>
            <person name="Gargeya S."/>
            <person name="Abouelleil A."/>
            <person name="Alvarado L."/>
            <person name="Chapman S.B."/>
            <person name="Gainer-Dewar J."/>
            <person name="Goldberg J."/>
            <person name="Griggs A."/>
            <person name="Gujja S."/>
            <person name="Hansen M."/>
            <person name="Howarth C."/>
            <person name="Imamovic A."/>
            <person name="Larimer J."/>
            <person name="Pearson M."/>
            <person name="Poon T.W."/>
            <person name="Priest M."/>
            <person name="Roberts A."/>
            <person name="Saif S."/>
            <person name="Shea T."/>
            <person name="Sykes S."/>
            <person name="Wortman J."/>
            <person name="Nusbaum C."/>
            <person name="Birren B."/>
        </authorList>
    </citation>
    <scope>NUCLEOTIDE SEQUENCE [LARGE SCALE GENOMIC DNA]</scope>
    <source>
        <strain evidence="4">nilgiri</strain>
    </source>
</reference>
<evidence type="ECO:0000313" key="3">
    <source>
        <dbReference type="EMBL" id="KJP89912.1"/>
    </source>
</evidence>
<protein>
    <submittedName>
        <fullName evidence="3">Uncharacterized protein</fullName>
    </submittedName>
</protein>
<dbReference type="GeneID" id="24265682"/>
<feature type="region of interest" description="Disordered" evidence="2">
    <location>
        <begin position="1765"/>
        <end position="1788"/>
    </location>
</feature>